<accession>A0ACB9PJD6</accession>
<keyword evidence="2" id="KW-1185">Reference proteome</keyword>
<reference evidence="1 2" key="1">
    <citation type="journal article" date="2022" name="DNA Res.">
        <title>Chromosomal-level genome assembly of the orchid tree Bauhinia variegata (Leguminosae; Cercidoideae) supports the allotetraploid origin hypothesis of Bauhinia.</title>
        <authorList>
            <person name="Zhong Y."/>
            <person name="Chen Y."/>
            <person name="Zheng D."/>
            <person name="Pang J."/>
            <person name="Liu Y."/>
            <person name="Luo S."/>
            <person name="Meng S."/>
            <person name="Qian L."/>
            <person name="Wei D."/>
            <person name="Dai S."/>
            <person name="Zhou R."/>
        </authorList>
    </citation>
    <scope>NUCLEOTIDE SEQUENCE [LARGE SCALE GENOMIC DNA]</scope>
    <source>
        <strain evidence="1">BV-YZ2020</strain>
    </source>
</reference>
<dbReference type="EMBL" id="CM039429">
    <property type="protein sequence ID" value="KAI4348167.1"/>
    <property type="molecule type" value="Genomic_DNA"/>
</dbReference>
<evidence type="ECO:0000313" key="1">
    <source>
        <dbReference type="EMBL" id="KAI4348167.1"/>
    </source>
</evidence>
<sequence length="361" mass="40585">MGFVQTEERRTAEVDEFRRELAAHAGIHRRKDDDKDLGEKEKCIDIGDDEDETTLVCVTSGLSYLGIALVNHLLLRGYSVRITVDNPEEMREMETTGEMSPKNQNLEVVMAKLTDMDSLVQAFEGCRGVFHTSAFVDPAGHSGYTKSMAGIEVKVTEIVMEACARTSSVQRCVFTSSLAACVWQDLDNAQPHLSLVINDRSWNSESLCTDKKLWYALGKMRAEKTAWRVANKRGLKLTTICPALITGREFCRRNPTATIAYLKGAQEMYSHGVLATVDVVKLAEAHECVFKAMNRNACGRYICFDKVIECQGEAEKLAKEINMPKDKICVDASNNSLHRFQLSSEKLRRLMSRPVRCHNQY</sequence>
<gene>
    <name evidence="1" type="ORF">L6164_008922</name>
</gene>
<evidence type="ECO:0000313" key="2">
    <source>
        <dbReference type="Proteomes" id="UP000828941"/>
    </source>
</evidence>
<comment type="caution">
    <text evidence="1">The sequence shown here is derived from an EMBL/GenBank/DDBJ whole genome shotgun (WGS) entry which is preliminary data.</text>
</comment>
<proteinExistence type="predicted"/>
<dbReference type="Proteomes" id="UP000828941">
    <property type="component" value="Chromosome 4"/>
</dbReference>
<name>A0ACB9PJD6_BAUVA</name>
<protein>
    <submittedName>
        <fullName evidence="1">Uncharacterized protein</fullName>
    </submittedName>
</protein>
<organism evidence="1 2">
    <name type="scientific">Bauhinia variegata</name>
    <name type="common">Purple orchid tree</name>
    <name type="synonym">Phanera variegata</name>
    <dbReference type="NCBI Taxonomy" id="167791"/>
    <lineage>
        <taxon>Eukaryota</taxon>
        <taxon>Viridiplantae</taxon>
        <taxon>Streptophyta</taxon>
        <taxon>Embryophyta</taxon>
        <taxon>Tracheophyta</taxon>
        <taxon>Spermatophyta</taxon>
        <taxon>Magnoliopsida</taxon>
        <taxon>eudicotyledons</taxon>
        <taxon>Gunneridae</taxon>
        <taxon>Pentapetalae</taxon>
        <taxon>rosids</taxon>
        <taxon>fabids</taxon>
        <taxon>Fabales</taxon>
        <taxon>Fabaceae</taxon>
        <taxon>Cercidoideae</taxon>
        <taxon>Cercideae</taxon>
        <taxon>Bauhiniinae</taxon>
        <taxon>Bauhinia</taxon>
    </lineage>
</organism>